<comment type="pathway">
    <text evidence="6">Amino-acid biosynthesis; L-tryptophan biosynthesis; L-tryptophan from chorismate: step 1/5.</text>
</comment>
<dbReference type="Pfam" id="PF00117">
    <property type="entry name" value="GATase"/>
    <property type="match status" value="1"/>
</dbReference>
<dbReference type="Gene3D" id="3.20.20.70">
    <property type="entry name" value="Aldolase class I"/>
    <property type="match status" value="2"/>
</dbReference>
<evidence type="ECO:0000256" key="6">
    <source>
        <dbReference type="ARBA" id="ARBA00004873"/>
    </source>
</evidence>
<dbReference type="InterPro" id="IPR001240">
    <property type="entry name" value="PRAI_dom"/>
</dbReference>
<dbReference type="FunFam" id="3.20.20.70:FF:000136">
    <property type="entry name" value="Multifunctional tryptophan biosynthesis protein"/>
    <property type="match status" value="1"/>
</dbReference>
<comment type="catalytic activity">
    <reaction evidence="18">
        <text>chorismate + L-glutamine = anthranilate + pyruvate + L-glutamate + H(+)</text>
        <dbReference type="Rhea" id="RHEA:21732"/>
        <dbReference type="ChEBI" id="CHEBI:15361"/>
        <dbReference type="ChEBI" id="CHEBI:15378"/>
        <dbReference type="ChEBI" id="CHEBI:16567"/>
        <dbReference type="ChEBI" id="CHEBI:29748"/>
        <dbReference type="ChEBI" id="CHEBI:29985"/>
        <dbReference type="ChEBI" id="CHEBI:58359"/>
        <dbReference type="EC" id="4.1.3.27"/>
    </reaction>
</comment>
<dbReference type="InterPro" id="IPR013785">
    <property type="entry name" value="Aldolase_TIM"/>
</dbReference>
<keyword evidence="16" id="KW-0456">Lyase</keyword>
<dbReference type="PRINTS" id="PR00096">
    <property type="entry name" value="GATASE"/>
</dbReference>
<dbReference type="InterPro" id="IPR006221">
    <property type="entry name" value="TrpG/PapA_dom"/>
</dbReference>
<dbReference type="PRINTS" id="PR00097">
    <property type="entry name" value="ANTSNTHASEII"/>
</dbReference>
<dbReference type="PROSITE" id="PS51273">
    <property type="entry name" value="GATASE_TYPE_1"/>
    <property type="match status" value="1"/>
</dbReference>
<evidence type="ECO:0000256" key="12">
    <source>
        <dbReference type="ARBA" id="ARBA00022822"/>
    </source>
</evidence>
<feature type="domain" description="N-(5'phosphoribosyl) anthranilate isomerase (PRAI)" evidence="21">
    <location>
        <begin position="637"/>
        <end position="778"/>
    </location>
</feature>
<keyword evidence="23" id="KW-1185">Reference proteome</keyword>
<evidence type="ECO:0000256" key="16">
    <source>
        <dbReference type="ARBA" id="ARBA00023239"/>
    </source>
</evidence>
<dbReference type="InterPro" id="IPR050472">
    <property type="entry name" value="Anth_synth/Amidotransfase"/>
</dbReference>
<dbReference type="FunFam" id="3.40.50.880:FF:000031">
    <property type="entry name" value="Multifunctional tryptophan biosynthesis protein"/>
    <property type="match status" value="1"/>
</dbReference>
<comment type="pathway">
    <text evidence="5">Amino-acid biosynthesis; L-tryptophan biosynthesis; L-tryptophan from chorismate: step 4/5.</text>
</comment>
<accession>A0A316UZN3</accession>
<evidence type="ECO:0000256" key="10">
    <source>
        <dbReference type="ARBA" id="ARBA00018819"/>
    </source>
</evidence>
<dbReference type="PANTHER" id="PTHR43418:SF4">
    <property type="entry name" value="MULTIFUNCTIONAL TRYPTOPHAN BIOSYNTHESIS PROTEIN"/>
    <property type="match status" value="1"/>
</dbReference>
<feature type="domain" description="Glutamine amidotransferase" evidence="19">
    <location>
        <begin position="28"/>
        <end position="209"/>
    </location>
</feature>
<keyword evidence="11" id="KW-0028">Amino-acid biosynthesis</keyword>
<gene>
    <name evidence="22" type="ORF">BDZ90DRAFT_269242</name>
</gene>
<comment type="pathway">
    <text evidence="4">Amino-acid biosynthesis; L-tryptophan biosynthesis; L-tryptophan from chorismate: step 3/5.</text>
</comment>
<evidence type="ECO:0000256" key="14">
    <source>
        <dbReference type="ARBA" id="ARBA00023141"/>
    </source>
</evidence>
<dbReference type="InterPro" id="IPR001468">
    <property type="entry name" value="Indole-3-GlycerolPSynthase_CS"/>
</dbReference>
<evidence type="ECO:0000256" key="15">
    <source>
        <dbReference type="ARBA" id="ARBA00023235"/>
    </source>
</evidence>
<dbReference type="InterPro" id="IPR011060">
    <property type="entry name" value="RibuloseP-bd_barrel"/>
</dbReference>
<dbReference type="CDD" id="cd00331">
    <property type="entry name" value="IGPS"/>
    <property type="match status" value="1"/>
</dbReference>
<keyword evidence="13" id="KW-0315">Glutamine amidotransferase</keyword>
<evidence type="ECO:0000259" key="19">
    <source>
        <dbReference type="Pfam" id="PF00117"/>
    </source>
</evidence>
<comment type="catalytic activity">
    <reaction evidence="1">
        <text>N-(5-phospho-beta-D-ribosyl)anthranilate = 1-(2-carboxyphenylamino)-1-deoxy-D-ribulose 5-phosphate</text>
        <dbReference type="Rhea" id="RHEA:21540"/>
        <dbReference type="ChEBI" id="CHEBI:18277"/>
        <dbReference type="ChEBI" id="CHEBI:58613"/>
        <dbReference type="EC" id="5.3.1.24"/>
    </reaction>
</comment>
<keyword evidence="17" id="KW-0511">Multifunctional enzyme</keyword>
<evidence type="ECO:0000256" key="17">
    <source>
        <dbReference type="ARBA" id="ARBA00023268"/>
    </source>
</evidence>
<dbReference type="InterPro" id="IPR013798">
    <property type="entry name" value="Indole-3-glycerol_P_synth_dom"/>
</dbReference>
<dbReference type="CDD" id="cd01743">
    <property type="entry name" value="GATase1_Anthranilate_Synthase"/>
    <property type="match status" value="1"/>
</dbReference>
<dbReference type="SUPFAM" id="SSF51366">
    <property type="entry name" value="Ribulose-phoshate binding barrel"/>
    <property type="match status" value="2"/>
</dbReference>
<protein>
    <recommendedName>
        <fullName evidence="10">Multifunctional tryptophan biosynthesis protein</fullName>
        <ecNumber evidence="8">4.1.1.48</ecNumber>
        <ecNumber evidence="7">4.1.3.27</ecNumber>
        <ecNumber evidence="9">5.3.1.24</ecNumber>
    </recommendedName>
</protein>
<evidence type="ECO:0000256" key="7">
    <source>
        <dbReference type="ARBA" id="ARBA00012266"/>
    </source>
</evidence>
<evidence type="ECO:0000256" key="18">
    <source>
        <dbReference type="ARBA" id="ARBA00047683"/>
    </source>
</evidence>
<dbReference type="Gene3D" id="3.40.50.880">
    <property type="match status" value="1"/>
</dbReference>
<evidence type="ECO:0000256" key="4">
    <source>
        <dbReference type="ARBA" id="ARBA00004664"/>
    </source>
</evidence>
<dbReference type="EMBL" id="KZ819663">
    <property type="protein sequence ID" value="PWN29383.1"/>
    <property type="molecule type" value="Genomic_DNA"/>
</dbReference>
<dbReference type="GO" id="GO:0000162">
    <property type="term" value="P:L-tryptophan biosynthetic process"/>
    <property type="evidence" value="ECO:0007669"/>
    <property type="project" value="UniProtKB-UniPathway"/>
</dbReference>
<dbReference type="EC" id="4.1.1.48" evidence="8"/>
<dbReference type="NCBIfam" id="TIGR00566">
    <property type="entry name" value="trpG_papA"/>
    <property type="match status" value="1"/>
</dbReference>
<dbReference type="GO" id="GO:0004425">
    <property type="term" value="F:indole-3-glycerol-phosphate synthase activity"/>
    <property type="evidence" value="ECO:0007669"/>
    <property type="project" value="UniProtKB-EC"/>
</dbReference>
<sequence>MPEHIPPRTASSSSAQAIENIAQGKTLFIDNYDSFTYNIVQFLAELGADLHVYRNDELTLAELIALQPSRLIISPGPGHPLKDSGISIEAIKHFAGKIPILGVCMGLQCLYAAYTGVVDFAGEILHGKTSKIEHDGKGLYAGLGQVVGTRYHSLAANVSSLPPELVVTSKTASGVVMGIRHTRHAIEAVQYHPESILSVGGREMIANFLRWTGPDWADNPQAGIDEVAIKRAEKTSAPVMAMGAGAAAAGAAGAAGAVAAVNGATNGSSPSTGAADQSAINPSSVGTILQRIHLQRLKDIAVSKSTPGLSPLDLHLSLSMHLSPPLISFPRRLAARSHLGVVGLMAEMKRASPSKGDIALAAHAGAQALAYARAGADVISVLTEPKWFKGSLSDLALARRAVEGLPNRPAILRKDFIVDPYQIDEARLHGADTVLLIVAMLDDILLKQLYDYSVSLGMEPLVEVNNSAEMERALQLGAKVVGVNNRNLHDFNVDMGTTSRLADAARQGGVTLCALSGISKRSDVLGYQREGVGAVLVGEALMRSQDKRAFVNELVGFNEDGAPTTTPEKPLVKICGLSTVDAAVTATLAGADMLGLIFAQGTKRTVSEAQAAEIISVVRSLRSGAGTTAAQAAPTSSDVAAAAALASASTPQDWFDYTASTVRRATLRSKPLIFGVFRDQTVDEVVRVATTLRLDGVQLHGRTEDVEWARLLPGVWVTKVFHVGKDGAVGGPLRELGRRGYHHFVALDTAGAGGAGGQGDGGSGKTFDHSLLPNLAQTEPALEGLRRSLAASSDGAASAAPSSLPPCHPMPIILAGGLHPGNVRQAVELAQQAGVQVLAVDTSSGVEGEDGRKDTARIQAFVGAMK</sequence>
<dbReference type="CDD" id="cd00405">
    <property type="entry name" value="PRAI"/>
    <property type="match status" value="1"/>
</dbReference>
<dbReference type="STRING" id="1569628.A0A316UZN3"/>
<keyword evidence="14" id="KW-0057">Aromatic amino acid biosynthesis</keyword>
<feature type="domain" description="N-(5'phosphoribosyl) anthranilate isomerase (PRAI)" evidence="21">
    <location>
        <begin position="811"/>
        <end position="862"/>
    </location>
</feature>
<dbReference type="GO" id="GO:0004640">
    <property type="term" value="F:phosphoribosylanthranilate isomerase activity"/>
    <property type="evidence" value="ECO:0007669"/>
    <property type="project" value="UniProtKB-EC"/>
</dbReference>
<dbReference type="EC" id="4.1.3.27" evidence="7"/>
<evidence type="ECO:0000256" key="11">
    <source>
        <dbReference type="ARBA" id="ARBA00022605"/>
    </source>
</evidence>
<comment type="function">
    <text evidence="3">Trifunctional enzyme bearing the Gln amidotransferase (GATase) domain of anthranilate synthase, indole-glycerolphosphate synthase, and phosphoribosylanthranilate isomerase activities.</text>
</comment>
<evidence type="ECO:0000313" key="22">
    <source>
        <dbReference type="EMBL" id="PWN29383.1"/>
    </source>
</evidence>
<keyword evidence="15" id="KW-0413">Isomerase</keyword>
<dbReference type="GO" id="GO:0004049">
    <property type="term" value="F:anthranilate synthase activity"/>
    <property type="evidence" value="ECO:0007669"/>
    <property type="project" value="UniProtKB-EC"/>
</dbReference>
<dbReference type="Proteomes" id="UP000245884">
    <property type="component" value="Unassembled WGS sequence"/>
</dbReference>
<evidence type="ECO:0000259" key="20">
    <source>
        <dbReference type="Pfam" id="PF00218"/>
    </source>
</evidence>
<reference evidence="22 23" key="1">
    <citation type="journal article" date="2018" name="Mol. Biol. Evol.">
        <title>Broad Genomic Sampling Reveals a Smut Pathogenic Ancestry of the Fungal Clade Ustilaginomycotina.</title>
        <authorList>
            <person name="Kijpornyongpan T."/>
            <person name="Mondo S.J."/>
            <person name="Barry K."/>
            <person name="Sandor L."/>
            <person name="Lee J."/>
            <person name="Lipzen A."/>
            <person name="Pangilinan J."/>
            <person name="LaButti K."/>
            <person name="Hainaut M."/>
            <person name="Henrissat B."/>
            <person name="Grigoriev I.V."/>
            <person name="Spatafora J.W."/>
            <person name="Aime M.C."/>
        </authorList>
    </citation>
    <scope>NUCLEOTIDE SEQUENCE [LARGE SCALE GENOMIC DNA]</scope>
    <source>
        <strain evidence="22 23">MCA 5214</strain>
    </source>
</reference>
<organism evidence="22 23">
    <name type="scientific">Jaminaea rosea</name>
    <dbReference type="NCBI Taxonomy" id="1569628"/>
    <lineage>
        <taxon>Eukaryota</taxon>
        <taxon>Fungi</taxon>
        <taxon>Dikarya</taxon>
        <taxon>Basidiomycota</taxon>
        <taxon>Ustilaginomycotina</taxon>
        <taxon>Exobasidiomycetes</taxon>
        <taxon>Microstromatales</taxon>
        <taxon>Microstromatales incertae sedis</taxon>
        <taxon>Jaminaea</taxon>
    </lineage>
</organism>
<evidence type="ECO:0000256" key="8">
    <source>
        <dbReference type="ARBA" id="ARBA00012362"/>
    </source>
</evidence>
<evidence type="ECO:0000256" key="13">
    <source>
        <dbReference type="ARBA" id="ARBA00022962"/>
    </source>
</evidence>
<evidence type="ECO:0000256" key="5">
    <source>
        <dbReference type="ARBA" id="ARBA00004696"/>
    </source>
</evidence>
<dbReference type="AlphaFoldDB" id="A0A316UZN3"/>
<dbReference type="Pfam" id="PF00697">
    <property type="entry name" value="PRAI"/>
    <property type="match status" value="2"/>
</dbReference>
<proteinExistence type="inferred from homology"/>
<dbReference type="RefSeq" id="XP_025363995.1">
    <property type="nucleotide sequence ID" value="XM_025508735.1"/>
</dbReference>
<feature type="domain" description="Indole-3-glycerol phosphate synthase" evidence="20">
    <location>
        <begin position="289"/>
        <end position="554"/>
    </location>
</feature>
<dbReference type="UniPathway" id="UPA00035">
    <property type="reaction ID" value="UER00040"/>
</dbReference>
<dbReference type="InterPro" id="IPR017926">
    <property type="entry name" value="GATASE"/>
</dbReference>
<evidence type="ECO:0000256" key="3">
    <source>
        <dbReference type="ARBA" id="ARBA00003272"/>
    </source>
</evidence>
<dbReference type="GeneID" id="37030558"/>
<name>A0A316UZN3_9BASI</name>
<evidence type="ECO:0000256" key="1">
    <source>
        <dbReference type="ARBA" id="ARBA00001164"/>
    </source>
</evidence>
<dbReference type="EC" id="5.3.1.24" evidence="9"/>
<dbReference type="SUPFAM" id="SSF52317">
    <property type="entry name" value="Class I glutamine amidotransferase-like"/>
    <property type="match status" value="1"/>
</dbReference>
<dbReference type="PANTHER" id="PTHR43418">
    <property type="entry name" value="MULTIFUNCTIONAL TRYPTOPHAN BIOSYNTHESIS PROTEIN-RELATED"/>
    <property type="match status" value="1"/>
</dbReference>
<dbReference type="PROSITE" id="PS00614">
    <property type="entry name" value="IGPS"/>
    <property type="match status" value="1"/>
</dbReference>
<evidence type="ECO:0000256" key="2">
    <source>
        <dbReference type="ARBA" id="ARBA00001633"/>
    </source>
</evidence>
<evidence type="ECO:0000313" key="23">
    <source>
        <dbReference type="Proteomes" id="UP000245884"/>
    </source>
</evidence>
<dbReference type="OrthoDB" id="524799at2759"/>
<evidence type="ECO:0000259" key="21">
    <source>
        <dbReference type="Pfam" id="PF00697"/>
    </source>
</evidence>
<dbReference type="InterPro" id="IPR029062">
    <property type="entry name" value="Class_I_gatase-like"/>
</dbReference>
<comment type="catalytic activity">
    <reaction evidence="2">
        <text>1-(2-carboxyphenylamino)-1-deoxy-D-ribulose 5-phosphate + H(+) = (1S,2R)-1-C-(indol-3-yl)glycerol 3-phosphate + CO2 + H2O</text>
        <dbReference type="Rhea" id="RHEA:23476"/>
        <dbReference type="ChEBI" id="CHEBI:15377"/>
        <dbReference type="ChEBI" id="CHEBI:15378"/>
        <dbReference type="ChEBI" id="CHEBI:16526"/>
        <dbReference type="ChEBI" id="CHEBI:58613"/>
        <dbReference type="ChEBI" id="CHEBI:58866"/>
        <dbReference type="EC" id="4.1.1.48"/>
    </reaction>
</comment>
<dbReference type="HAMAP" id="MF_00135">
    <property type="entry name" value="PRAI"/>
    <property type="match status" value="1"/>
</dbReference>
<dbReference type="GO" id="GO:0005829">
    <property type="term" value="C:cytosol"/>
    <property type="evidence" value="ECO:0007669"/>
    <property type="project" value="TreeGrafter"/>
</dbReference>
<keyword evidence="12" id="KW-0822">Tryptophan biosynthesis</keyword>
<dbReference type="Pfam" id="PF00218">
    <property type="entry name" value="IGPS"/>
    <property type="match status" value="1"/>
</dbReference>
<evidence type="ECO:0000256" key="9">
    <source>
        <dbReference type="ARBA" id="ARBA00012572"/>
    </source>
</evidence>